<keyword evidence="4" id="KW-1185">Reference proteome</keyword>
<name>A0A026WJ79_OOCBI</name>
<dbReference type="Proteomes" id="UP000053097">
    <property type="component" value="Unassembled WGS sequence"/>
</dbReference>
<evidence type="ECO:0000259" key="2">
    <source>
        <dbReference type="Pfam" id="PF20700"/>
    </source>
</evidence>
<dbReference type="Pfam" id="PF20700">
    <property type="entry name" value="Mutator"/>
    <property type="match status" value="1"/>
</dbReference>
<dbReference type="AlphaFoldDB" id="A0A026WJ79"/>
<feature type="domain" description="Mutator-like transposase" evidence="2">
    <location>
        <begin position="8"/>
        <end position="114"/>
    </location>
</feature>
<accession>A0A026WJ79</accession>
<gene>
    <name evidence="3" type="ORF">X777_05326</name>
</gene>
<dbReference type="EMBL" id="KK107225">
    <property type="protein sequence ID" value="EZA55139.1"/>
    <property type="molecule type" value="Genomic_DNA"/>
</dbReference>
<dbReference type="InterPro" id="IPR049012">
    <property type="entry name" value="Mutator_transp_dom"/>
</dbReference>
<protein>
    <recommendedName>
        <fullName evidence="2">Mutator-like transposase domain-containing protein</fullName>
    </recommendedName>
</protein>
<evidence type="ECO:0000256" key="1">
    <source>
        <dbReference type="SAM" id="MobiDB-lite"/>
    </source>
</evidence>
<evidence type="ECO:0000313" key="3">
    <source>
        <dbReference type="EMBL" id="EZA55139.1"/>
    </source>
</evidence>
<organism evidence="3 4">
    <name type="scientific">Ooceraea biroi</name>
    <name type="common">Clonal raider ant</name>
    <name type="synonym">Cerapachys biroi</name>
    <dbReference type="NCBI Taxonomy" id="2015173"/>
    <lineage>
        <taxon>Eukaryota</taxon>
        <taxon>Metazoa</taxon>
        <taxon>Ecdysozoa</taxon>
        <taxon>Arthropoda</taxon>
        <taxon>Hexapoda</taxon>
        <taxon>Insecta</taxon>
        <taxon>Pterygota</taxon>
        <taxon>Neoptera</taxon>
        <taxon>Endopterygota</taxon>
        <taxon>Hymenoptera</taxon>
        <taxon>Apocrita</taxon>
        <taxon>Aculeata</taxon>
        <taxon>Formicoidea</taxon>
        <taxon>Formicidae</taxon>
        <taxon>Dorylinae</taxon>
        <taxon>Ooceraea</taxon>
    </lineage>
</organism>
<sequence>MENIFIATKTIFNTIIQKAGREEKEKNSETGNKENELIVSGDGSWSKRGFSSLFGVITLIGHYSNKVLDLAVKSSFCKACISWRSKRDTPEYDKWLNTHHDNCLANHAGSAGKM</sequence>
<feature type="region of interest" description="Disordered" evidence="1">
    <location>
        <begin position="21"/>
        <end position="40"/>
    </location>
</feature>
<reference evidence="3 4" key="1">
    <citation type="journal article" date="2014" name="Curr. Biol.">
        <title>The genome of the clonal raider ant Cerapachys biroi.</title>
        <authorList>
            <person name="Oxley P.R."/>
            <person name="Ji L."/>
            <person name="Fetter-Pruneda I."/>
            <person name="McKenzie S.K."/>
            <person name="Li C."/>
            <person name="Hu H."/>
            <person name="Zhang G."/>
            <person name="Kronauer D.J."/>
        </authorList>
    </citation>
    <scope>NUCLEOTIDE SEQUENCE [LARGE SCALE GENOMIC DNA]</scope>
</reference>
<dbReference type="OMA" id="HEENCTI"/>
<evidence type="ECO:0000313" key="4">
    <source>
        <dbReference type="Proteomes" id="UP000053097"/>
    </source>
</evidence>
<proteinExistence type="predicted"/>
<feature type="compositionally biased region" description="Basic and acidic residues" evidence="1">
    <location>
        <begin position="21"/>
        <end position="36"/>
    </location>
</feature>